<evidence type="ECO:0000313" key="2">
    <source>
        <dbReference type="EMBL" id="KAL2506261.1"/>
    </source>
</evidence>
<feature type="compositionally biased region" description="Basic and acidic residues" evidence="1">
    <location>
        <begin position="27"/>
        <end position="42"/>
    </location>
</feature>
<dbReference type="Proteomes" id="UP001604336">
    <property type="component" value="Unassembled WGS sequence"/>
</dbReference>
<proteinExistence type="predicted"/>
<reference evidence="3" key="1">
    <citation type="submission" date="2024-07" db="EMBL/GenBank/DDBJ databases">
        <title>Two chromosome-level genome assemblies of Korean endemic species Abeliophyllum distichum and Forsythia ovata (Oleaceae).</title>
        <authorList>
            <person name="Jang H."/>
        </authorList>
    </citation>
    <scope>NUCLEOTIDE SEQUENCE [LARGE SCALE GENOMIC DNA]</scope>
</reference>
<evidence type="ECO:0000256" key="1">
    <source>
        <dbReference type="SAM" id="MobiDB-lite"/>
    </source>
</evidence>
<dbReference type="AlphaFoldDB" id="A0ABD1T0V3"/>
<evidence type="ECO:0000313" key="3">
    <source>
        <dbReference type="Proteomes" id="UP001604336"/>
    </source>
</evidence>
<keyword evidence="3" id="KW-1185">Reference proteome</keyword>
<name>A0ABD1T0V3_9LAMI</name>
<dbReference type="EMBL" id="JBFOLK010000006">
    <property type="protein sequence ID" value="KAL2506261.1"/>
    <property type="molecule type" value="Genomic_DNA"/>
</dbReference>
<accession>A0ABD1T0V3</accession>
<protein>
    <submittedName>
        <fullName evidence="2">Uncharacterized protein</fullName>
    </submittedName>
</protein>
<comment type="caution">
    <text evidence="2">The sequence shown here is derived from an EMBL/GenBank/DDBJ whole genome shotgun (WGS) entry which is preliminary data.</text>
</comment>
<sequence>MERSGMITYPQGAGSFLPPVSVAHSTSVEHPRQQQGRSEPKMGRPNYATTQLRTIHPICPFSPLPSCVQSHPICAECNLNLALSTLSISDCPSEITPAVKTTPNHSSMIWGSLLHALNHDLLAV</sequence>
<gene>
    <name evidence="2" type="ORF">Adt_21882</name>
</gene>
<organism evidence="2 3">
    <name type="scientific">Abeliophyllum distichum</name>
    <dbReference type="NCBI Taxonomy" id="126358"/>
    <lineage>
        <taxon>Eukaryota</taxon>
        <taxon>Viridiplantae</taxon>
        <taxon>Streptophyta</taxon>
        <taxon>Embryophyta</taxon>
        <taxon>Tracheophyta</taxon>
        <taxon>Spermatophyta</taxon>
        <taxon>Magnoliopsida</taxon>
        <taxon>eudicotyledons</taxon>
        <taxon>Gunneridae</taxon>
        <taxon>Pentapetalae</taxon>
        <taxon>asterids</taxon>
        <taxon>lamiids</taxon>
        <taxon>Lamiales</taxon>
        <taxon>Oleaceae</taxon>
        <taxon>Forsythieae</taxon>
        <taxon>Abeliophyllum</taxon>
    </lineage>
</organism>
<feature type="region of interest" description="Disordered" evidence="1">
    <location>
        <begin position="17"/>
        <end position="47"/>
    </location>
</feature>